<evidence type="ECO:0000313" key="11">
    <source>
        <dbReference type="Proteomes" id="UP000886845"/>
    </source>
</evidence>
<dbReference type="InterPro" id="IPR013783">
    <property type="entry name" value="Ig-like_fold"/>
</dbReference>
<comment type="caution">
    <text evidence="10">The sequence shown here is derived from an EMBL/GenBank/DDBJ whole genome shotgun (WGS) entry which is preliminary data.</text>
</comment>
<dbReference type="InterPro" id="IPR014756">
    <property type="entry name" value="Ig_E-set"/>
</dbReference>
<dbReference type="PIRSF" id="PIRSF000463">
    <property type="entry name" value="GlgB"/>
    <property type="match status" value="1"/>
</dbReference>
<accession>A0A9D1T2L4</accession>
<dbReference type="InterPro" id="IPR006048">
    <property type="entry name" value="A-amylase/branching_C"/>
</dbReference>
<sequence>MAAPRTRLLDDPWLAPYADVIEHRAERARALAARLTGGASGWQALAAFASAHEYYGLHRTKEGWVFREWAPHATEIWLVGDFNGWERDLAYRAERIPGRDVFEWRGPADAMEHGQFYHLEVCWDGGRGERIPAYVRRAVQDPKSGLFAAQVWDPKPYAWKHDFRRDPEQAPLIYEAHVGMAQETEGVGTYAEFAEKILPRVKQAGYNTLQLMGIMEHPYYGSFGYHVSSFFAASSRFGTPEDLKALVDKAHGMGLAVIMDIVHSHAVKNERDGLSLFDGTPYQYFHDGSRGWHDAWDSRCFDYGKTDVLHFLLSNCRFWLDEYRFDGFRFDGVTSMLYLHHGLGVDFSNYGMYFDSTVDEDAYTYLTLANAVIHTVRPDALTVAEDVSGMPGIGAPVTECGVGFDYRMAMGVPECWFKLVRDIRDEDWSVGFLWHELTNRRADERTVSYVESHDQALVGGKSFIFQMIDKEMYFSMHVGSDNLYVNRGIALHKMARLATLGCCCAYLNFMGNEFGHPEWIDFPREGNNNSYHYARRQWSLRDDPKLYFKALGDFDEAMIHLVGGEGVLDEATYPKRVFANDDDKILAFMRGDLLFVFNFHGEHSFADYPIIVPPGEYNLVLDTDAKRFGGFGRIAEGQAYPLATIERANEVCFAIHVYAPARTALVIRRTPPAPGASLPEETLRHLAAHRPDAKGDEP</sequence>
<dbReference type="EMBL" id="DVOR01000052">
    <property type="protein sequence ID" value="HIV08789.1"/>
    <property type="molecule type" value="Genomic_DNA"/>
</dbReference>
<dbReference type="FunFam" id="3.20.20.80:FF:000001">
    <property type="entry name" value="1,4-alpha-glucan branching enzyme"/>
    <property type="match status" value="1"/>
</dbReference>
<dbReference type="Pfam" id="PF02806">
    <property type="entry name" value="Alpha-amylase_C"/>
    <property type="match status" value="1"/>
</dbReference>
<dbReference type="InterPro" id="IPR004193">
    <property type="entry name" value="Glyco_hydro_13_N"/>
</dbReference>
<dbReference type="SUPFAM" id="SSF81296">
    <property type="entry name" value="E set domains"/>
    <property type="match status" value="1"/>
</dbReference>
<evidence type="ECO:0000313" key="10">
    <source>
        <dbReference type="EMBL" id="HIV08789.1"/>
    </source>
</evidence>
<dbReference type="Gene3D" id="2.60.40.1180">
    <property type="entry name" value="Golgi alpha-mannosidase II"/>
    <property type="match status" value="1"/>
</dbReference>
<comment type="catalytic activity">
    <reaction evidence="1">
        <text>Transfers a segment of a (1-&gt;4)-alpha-D-glucan chain to a primary hydroxy group in a similar glucan chain.</text>
        <dbReference type="EC" id="2.4.1.18"/>
    </reaction>
</comment>
<evidence type="ECO:0000256" key="6">
    <source>
        <dbReference type="ARBA" id="ARBA00022679"/>
    </source>
</evidence>
<feature type="active site" description="Proton donor" evidence="8">
    <location>
        <position position="385"/>
    </location>
</feature>
<dbReference type="Gene3D" id="3.20.20.80">
    <property type="entry name" value="Glycosidases"/>
    <property type="match status" value="1"/>
</dbReference>
<dbReference type="InterPro" id="IPR013780">
    <property type="entry name" value="Glyco_hydro_b"/>
</dbReference>
<dbReference type="SUPFAM" id="SSF51445">
    <property type="entry name" value="(Trans)glycosidases"/>
    <property type="match status" value="1"/>
</dbReference>
<reference evidence="10" key="2">
    <citation type="journal article" date="2021" name="PeerJ">
        <title>Extensive microbial diversity within the chicken gut microbiome revealed by metagenomics and culture.</title>
        <authorList>
            <person name="Gilroy R."/>
            <person name="Ravi A."/>
            <person name="Getino M."/>
            <person name="Pursley I."/>
            <person name="Horton D.L."/>
            <person name="Alikhan N.F."/>
            <person name="Baker D."/>
            <person name="Gharbi K."/>
            <person name="Hall N."/>
            <person name="Watson M."/>
            <person name="Adriaenssens E.M."/>
            <person name="Foster-Nyarko E."/>
            <person name="Jarju S."/>
            <person name="Secka A."/>
            <person name="Antonio M."/>
            <person name="Oren A."/>
            <person name="Chaudhuri R.R."/>
            <person name="La Ragione R."/>
            <person name="Hildebrand F."/>
            <person name="Pallen M.J."/>
        </authorList>
    </citation>
    <scope>NUCLEOTIDE SEQUENCE</scope>
    <source>
        <strain evidence="10">35461</strain>
    </source>
</reference>
<organism evidence="10 11">
    <name type="scientific">Candidatus Spyradenecus faecavium</name>
    <dbReference type="NCBI Taxonomy" id="2840947"/>
    <lineage>
        <taxon>Bacteria</taxon>
        <taxon>Pseudomonadati</taxon>
        <taxon>Lentisphaerota</taxon>
        <taxon>Lentisphaeria</taxon>
        <taxon>Lentisphaerales</taxon>
        <taxon>Lentisphaeraceae</taxon>
        <taxon>Lentisphaeraceae incertae sedis</taxon>
        <taxon>Candidatus Spyradenecus</taxon>
    </lineage>
</organism>
<reference evidence="10" key="1">
    <citation type="submission" date="2020-10" db="EMBL/GenBank/DDBJ databases">
        <authorList>
            <person name="Gilroy R."/>
        </authorList>
    </citation>
    <scope>NUCLEOTIDE SEQUENCE</scope>
    <source>
        <strain evidence="10">35461</strain>
    </source>
</reference>
<evidence type="ECO:0000256" key="4">
    <source>
        <dbReference type="ARBA" id="ARBA00012541"/>
    </source>
</evidence>
<dbReference type="InterPro" id="IPR017853">
    <property type="entry name" value="GH"/>
</dbReference>
<evidence type="ECO:0000256" key="5">
    <source>
        <dbReference type="ARBA" id="ARBA00022676"/>
    </source>
</evidence>
<dbReference type="InterPro" id="IPR006047">
    <property type="entry name" value="GH13_cat_dom"/>
</dbReference>
<comment type="function">
    <text evidence="2">Catalyzes the formation of the alpha-1,6-glucosidic linkages in glycogen by scission of a 1,4-alpha-linked oligosaccharide from growing alpha-1,4-glucan chains and the subsequent attachment of the oligosaccharide to the alpha-1,6 position.</text>
</comment>
<dbReference type="CDD" id="cd11321">
    <property type="entry name" value="AmyAc_bac_euk_BE"/>
    <property type="match status" value="1"/>
</dbReference>
<dbReference type="Pfam" id="PF00128">
    <property type="entry name" value="Alpha-amylase"/>
    <property type="match status" value="1"/>
</dbReference>
<keyword evidence="5" id="KW-0328">Glycosyltransferase</keyword>
<comment type="similarity">
    <text evidence="3">Belongs to the glycosyl hydrolase 13 family. GlgB subfamily.</text>
</comment>
<evidence type="ECO:0000259" key="9">
    <source>
        <dbReference type="SMART" id="SM00642"/>
    </source>
</evidence>
<dbReference type="AlphaFoldDB" id="A0A9D1T2L4"/>
<evidence type="ECO:0000256" key="2">
    <source>
        <dbReference type="ARBA" id="ARBA00002953"/>
    </source>
</evidence>
<name>A0A9D1T2L4_9BACT</name>
<dbReference type="EC" id="2.4.1.18" evidence="4"/>
<protein>
    <recommendedName>
        <fullName evidence="4">1,4-alpha-glucan branching enzyme</fullName>
        <ecNumber evidence="4">2.4.1.18</ecNumber>
    </recommendedName>
</protein>
<evidence type="ECO:0000256" key="3">
    <source>
        <dbReference type="ARBA" id="ARBA00009000"/>
    </source>
</evidence>
<keyword evidence="7" id="KW-0119">Carbohydrate metabolism</keyword>
<dbReference type="PANTHER" id="PTHR43651">
    <property type="entry name" value="1,4-ALPHA-GLUCAN-BRANCHING ENZYME"/>
    <property type="match status" value="1"/>
</dbReference>
<dbReference type="GO" id="GO:0005978">
    <property type="term" value="P:glycogen biosynthetic process"/>
    <property type="evidence" value="ECO:0007669"/>
    <property type="project" value="InterPro"/>
</dbReference>
<dbReference type="Gene3D" id="2.60.40.10">
    <property type="entry name" value="Immunoglobulins"/>
    <property type="match status" value="1"/>
</dbReference>
<dbReference type="GO" id="GO:0003844">
    <property type="term" value="F:1,4-alpha-glucan branching enzyme activity"/>
    <property type="evidence" value="ECO:0007669"/>
    <property type="project" value="UniProtKB-EC"/>
</dbReference>
<dbReference type="GO" id="GO:0004553">
    <property type="term" value="F:hydrolase activity, hydrolyzing O-glycosyl compounds"/>
    <property type="evidence" value="ECO:0007669"/>
    <property type="project" value="InterPro"/>
</dbReference>
<proteinExistence type="inferred from homology"/>
<evidence type="ECO:0000256" key="7">
    <source>
        <dbReference type="ARBA" id="ARBA00023277"/>
    </source>
</evidence>
<dbReference type="Proteomes" id="UP000886845">
    <property type="component" value="Unassembled WGS sequence"/>
</dbReference>
<evidence type="ECO:0000256" key="1">
    <source>
        <dbReference type="ARBA" id="ARBA00000826"/>
    </source>
</evidence>
<feature type="active site" description="Nucleophile" evidence="8">
    <location>
        <position position="331"/>
    </location>
</feature>
<dbReference type="SMART" id="SM00642">
    <property type="entry name" value="Aamy"/>
    <property type="match status" value="1"/>
</dbReference>
<dbReference type="Pfam" id="PF02922">
    <property type="entry name" value="CBM_48"/>
    <property type="match status" value="1"/>
</dbReference>
<dbReference type="InterPro" id="IPR037439">
    <property type="entry name" value="Branching_enzy"/>
</dbReference>
<feature type="domain" description="Glycosyl hydrolase family 13 catalytic" evidence="9">
    <location>
        <begin position="175"/>
        <end position="539"/>
    </location>
</feature>
<dbReference type="PANTHER" id="PTHR43651:SF3">
    <property type="entry name" value="1,4-ALPHA-GLUCAN-BRANCHING ENZYME"/>
    <property type="match status" value="1"/>
</dbReference>
<dbReference type="GO" id="GO:0005737">
    <property type="term" value="C:cytoplasm"/>
    <property type="evidence" value="ECO:0007669"/>
    <property type="project" value="TreeGrafter"/>
</dbReference>
<keyword evidence="6" id="KW-0808">Transferase</keyword>
<dbReference type="SUPFAM" id="SSF51011">
    <property type="entry name" value="Glycosyl hydrolase domain"/>
    <property type="match status" value="1"/>
</dbReference>
<dbReference type="GO" id="GO:0043169">
    <property type="term" value="F:cation binding"/>
    <property type="evidence" value="ECO:0007669"/>
    <property type="project" value="InterPro"/>
</dbReference>
<evidence type="ECO:0000256" key="8">
    <source>
        <dbReference type="PIRSR" id="PIRSR000463-1"/>
    </source>
</evidence>
<gene>
    <name evidence="10" type="ORF">IAC79_01570</name>
</gene>